<feature type="domain" description="Surface-adhesin protein E-like" evidence="2">
    <location>
        <begin position="26"/>
        <end position="134"/>
    </location>
</feature>
<dbReference type="EMBL" id="SMCO01000003">
    <property type="protein sequence ID" value="TCV88987.1"/>
    <property type="molecule type" value="Genomic_DNA"/>
</dbReference>
<dbReference type="InterPro" id="IPR031939">
    <property type="entry name" value="Adhesin_E-like"/>
</dbReference>
<sequence length="161" mass="17949">MSRVFFNLAILLFLFGVKTAHAAEEWVTITTNTPNITFSVDKGDVKQNGENVEFWEKLQYREPEIIDQASGKKIKEKKVRRIINCKERTQGYSYGITYAEGGRFITSISLEAAQIKMDAIPPGTIAEEEFAMVCPKKEAPGKKALITLPPSISAEHAPEAN</sequence>
<evidence type="ECO:0000256" key="1">
    <source>
        <dbReference type="SAM" id="SignalP"/>
    </source>
</evidence>
<dbReference type="Pfam" id="PF16747">
    <property type="entry name" value="Adhesin_E"/>
    <property type="match status" value="1"/>
</dbReference>
<accession>A0A4R3YAG1</accession>
<dbReference type="RefSeq" id="WP_124945976.1">
    <property type="nucleotide sequence ID" value="NZ_BHVT01000020.1"/>
</dbReference>
<dbReference type="OrthoDB" id="8561369at2"/>
<feature type="chain" id="PRO_5020370513" description="Surface-adhesin protein E-like domain-containing protein" evidence="1">
    <location>
        <begin position="23"/>
        <end position="161"/>
    </location>
</feature>
<organism evidence="3 4">
    <name type="scientific">Sulfurirhabdus autotrophica</name>
    <dbReference type="NCBI Taxonomy" id="1706046"/>
    <lineage>
        <taxon>Bacteria</taxon>
        <taxon>Pseudomonadati</taxon>
        <taxon>Pseudomonadota</taxon>
        <taxon>Betaproteobacteria</taxon>
        <taxon>Nitrosomonadales</taxon>
        <taxon>Sulfuricellaceae</taxon>
        <taxon>Sulfurirhabdus</taxon>
    </lineage>
</organism>
<feature type="signal peptide" evidence="1">
    <location>
        <begin position="1"/>
        <end position="22"/>
    </location>
</feature>
<gene>
    <name evidence="3" type="ORF">EDC63_10358</name>
</gene>
<proteinExistence type="predicted"/>
<name>A0A4R3YAG1_9PROT</name>
<keyword evidence="4" id="KW-1185">Reference proteome</keyword>
<protein>
    <recommendedName>
        <fullName evidence="2">Surface-adhesin protein E-like domain-containing protein</fullName>
    </recommendedName>
</protein>
<keyword evidence="1" id="KW-0732">Signal</keyword>
<comment type="caution">
    <text evidence="3">The sequence shown here is derived from an EMBL/GenBank/DDBJ whole genome shotgun (WGS) entry which is preliminary data.</text>
</comment>
<evidence type="ECO:0000313" key="3">
    <source>
        <dbReference type="EMBL" id="TCV88987.1"/>
    </source>
</evidence>
<dbReference type="Proteomes" id="UP000295367">
    <property type="component" value="Unassembled WGS sequence"/>
</dbReference>
<dbReference type="AlphaFoldDB" id="A0A4R3YAG1"/>
<evidence type="ECO:0000259" key="2">
    <source>
        <dbReference type="Pfam" id="PF16747"/>
    </source>
</evidence>
<reference evidence="3 4" key="1">
    <citation type="submission" date="2019-03" db="EMBL/GenBank/DDBJ databases">
        <title>Genomic Encyclopedia of Type Strains, Phase IV (KMG-IV): sequencing the most valuable type-strain genomes for metagenomic binning, comparative biology and taxonomic classification.</title>
        <authorList>
            <person name="Goeker M."/>
        </authorList>
    </citation>
    <scope>NUCLEOTIDE SEQUENCE [LARGE SCALE GENOMIC DNA]</scope>
    <source>
        <strain evidence="3 4">DSM 100309</strain>
    </source>
</reference>
<evidence type="ECO:0000313" key="4">
    <source>
        <dbReference type="Proteomes" id="UP000295367"/>
    </source>
</evidence>